<dbReference type="Proteomes" id="UP000717515">
    <property type="component" value="Unassembled WGS sequence"/>
</dbReference>
<reference evidence="1" key="1">
    <citation type="submission" date="2021-07" db="EMBL/GenBank/DDBJ databases">
        <title>Draft genome of Mortierella alpina, strain LL118, isolated from an aspen leaf litter sample.</title>
        <authorList>
            <person name="Yang S."/>
            <person name="Vinatzer B.A."/>
        </authorList>
    </citation>
    <scope>NUCLEOTIDE SEQUENCE</scope>
    <source>
        <strain evidence="1">LL118</strain>
    </source>
</reference>
<dbReference type="Pfam" id="PF10294">
    <property type="entry name" value="Methyltransf_16"/>
    <property type="match status" value="2"/>
</dbReference>
<comment type="caution">
    <text evidence="1">The sequence shown here is derived from an EMBL/GenBank/DDBJ whole genome shotgun (WGS) entry which is preliminary data.</text>
</comment>
<evidence type="ECO:0008006" key="3">
    <source>
        <dbReference type="Google" id="ProtNLM"/>
    </source>
</evidence>
<dbReference type="InterPro" id="IPR019410">
    <property type="entry name" value="Methyltransf_16"/>
</dbReference>
<organism evidence="1 2">
    <name type="scientific">Mortierella alpina</name>
    <name type="common">Oleaginous fungus</name>
    <name type="synonym">Mortierella renispora</name>
    <dbReference type="NCBI Taxonomy" id="64518"/>
    <lineage>
        <taxon>Eukaryota</taxon>
        <taxon>Fungi</taxon>
        <taxon>Fungi incertae sedis</taxon>
        <taxon>Mucoromycota</taxon>
        <taxon>Mortierellomycotina</taxon>
        <taxon>Mortierellomycetes</taxon>
        <taxon>Mortierellales</taxon>
        <taxon>Mortierellaceae</taxon>
        <taxon>Mortierella</taxon>
    </lineage>
</organism>
<gene>
    <name evidence="1" type="ORF">KVV02_001534</name>
</gene>
<protein>
    <recommendedName>
        <fullName evidence="3">Methyltransferase-domain-containing protein</fullName>
    </recommendedName>
</protein>
<dbReference type="PANTHER" id="PTHR14614">
    <property type="entry name" value="HEPATOCELLULAR CARCINOMA-ASSOCIATED ANTIGEN"/>
    <property type="match status" value="1"/>
</dbReference>
<dbReference type="Gene3D" id="3.40.50.150">
    <property type="entry name" value="Vaccinia Virus protein VP39"/>
    <property type="match status" value="1"/>
</dbReference>
<sequence length="241" mass="26763">MSMPIVEALSDCSFFKANPRLDQSVTINQNTGNVVWDGAYLMAKHIETHLGDLQGKTCLELGAGTGLVSIVAWLMGASRVVATDLPGSHLEHLKKNISLNTRRIESAQRQAIITTGVQEYNSGSVSKKSPVLDNESLQVTSLDWNTPVLPDALQDPYSYILCSEILYLPQQHRALLKTIAAFADERTIVVLLWKDRGLGEERFFDLASRASGGWTIEHLPASELDYEFRSQPYKIAKMTKK</sequence>
<evidence type="ECO:0000313" key="1">
    <source>
        <dbReference type="EMBL" id="KAG9319181.1"/>
    </source>
</evidence>
<dbReference type="SUPFAM" id="SSF53335">
    <property type="entry name" value="S-adenosyl-L-methionine-dependent methyltransferases"/>
    <property type="match status" value="1"/>
</dbReference>
<name>A0A9P7ZYF5_MORAP</name>
<accession>A0A9P7ZYF5</accession>
<dbReference type="InterPro" id="IPR029063">
    <property type="entry name" value="SAM-dependent_MTases_sf"/>
</dbReference>
<dbReference type="AlphaFoldDB" id="A0A9P7ZYF5"/>
<evidence type="ECO:0000313" key="2">
    <source>
        <dbReference type="Proteomes" id="UP000717515"/>
    </source>
</evidence>
<dbReference type="EMBL" id="JAIFTL010000559">
    <property type="protein sequence ID" value="KAG9319181.1"/>
    <property type="molecule type" value="Genomic_DNA"/>
</dbReference>
<proteinExistence type="predicted"/>